<evidence type="ECO:0000256" key="2">
    <source>
        <dbReference type="ARBA" id="ARBA00023315"/>
    </source>
</evidence>
<protein>
    <submittedName>
        <fullName evidence="4">N-acetyltransferase</fullName>
    </submittedName>
</protein>
<name>A0A2U2M0L5_9LACO</name>
<dbReference type="EMBL" id="QFAS01000012">
    <property type="protein sequence ID" value="PWG50385.1"/>
    <property type="molecule type" value="Genomic_DNA"/>
</dbReference>
<evidence type="ECO:0000313" key="5">
    <source>
        <dbReference type="Proteomes" id="UP000245607"/>
    </source>
</evidence>
<gene>
    <name evidence="4" type="ORF">DB362_09910</name>
</gene>
<sequence>MIIRDFQPNDLDQVMEIWLEGNLNAHPFVDRKYWINNFEMVRDALQQSEIIVIEDKSQIIGFVGMQNTYLAGIFVKNKFRRHGVGSKLLNAIKRKYDSFTLEVYAENQAAVSFYNKQGLKIVRKQSDEMGNKEYLMQWGK</sequence>
<dbReference type="PANTHER" id="PTHR43800:SF1">
    <property type="entry name" value="PEPTIDYL-LYSINE N-ACETYLTRANSFERASE YJAB"/>
    <property type="match status" value="1"/>
</dbReference>
<dbReference type="InterPro" id="IPR016181">
    <property type="entry name" value="Acyl_CoA_acyltransferase"/>
</dbReference>
<dbReference type="InterPro" id="IPR000182">
    <property type="entry name" value="GNAT_dom"/>
</dbReference>
<dbReference type="PANTHER" id="PTHR43800">
    <property type="entry name" value="PEPTIDYL-LYSINE N-ACETYLTRANSFERASE YJAB"/>
    <property type="match status" value="1"/>
</dbReference>
<dbReference type="Pfam" id="PF13673">
    <property type="entry name" value="Acetyltransf_10"/>
    <property type="match status" value="1"/>
</dbReference>
<evidence type="ECO:0000256" key="1">
    <source>
        <dbReference type="ARBA" id="ARBA00022679"/>
    </source>
</evidence>
<evidence type="ECO:0000259" key="3">
    <source>
        <dbReference type="PROSITE" id="PS51186"/>
    </source>
</evidence>
<dbReference type="Gene3D" id="3.40.630.30">
    <property type="match status" value="1"/>
</dbReference>
<dbReference type="PROSITE" id="PS51186">
    <property type="entry name" value="GNAT"/>
    <property type="match status" value="1"/>
</dbReference>
<keyword evidence="2" id="KW-0012">Acyltransferase</keyword>
<reference evidence="4 5" key="1">
    <citation type="submission" date="2018-05" db="EMBL/GenBank/DDBJ databases">
        <title>Lactobacillus salivarius genome sequencing and assembly.</title>
        <authorList>
            <person name="Audisio C."/>
            <person name="Albarracin L."/>
            <person name="Torres M.J."/>
            <person name="Hebert E.M."/>
            <person name="Saavedra L."/>
        </authorList>
    </citation>
    <scope>NUCLEOTIDE SEQUENCE [LARGE SCALE GENOMIC DNA]</scope>
    <source>
        <strain evidence="4 5">A3iob</strain>
    </source>
</reference>
<dbReference type="NCBIfam" id="NF007853">
    <property type="entry name" value="PRK10562.1"/>
    <property type="match status" value="1"/>
</dbReference>
<dbReference type="CDD" id="cd04301">
    <property type="entry name" value="NAT_SF"/>
    <property type="match status" value="1"/>
</dbReference>
<organism evidence="4 5">
    <name type="scientific">Ligilactobacillus salivarius</name>
    <dbReference type="NCBI Taxonomy" id="1624"/>
    <lineage>
        <taxon>Bacteria</taxon>
        <taxon>Bacillati</taxon>
        <taxon>Bacillota</taxon>
        <taxon>Bacilli</taxon>
        <taxon>Lactobacillales</taxon>
        <taxon>Lactobacillaceae</taxon>
        <taxon>Ligilactobacillus</taxon>
    </lineage>
</organism>
<dbReference type="SUPFAM" id="SSF55729">
    <property type="entry name" value="Acyl-CoA N-acyltransferases (Nat)"/>
    <property type="match status" value="1"/>
</dbReference>
<feature type="domain" description="N-acetyltransferase" evidence="3">
    <location>
        <begin position="1"/>
        <end position="140"/>
    </location>
</feature>
<dbReference type="AlphaFoldDB" id="A0A2U2M0L5"/>
<evidence type="ECO:0000313" key="4">
    <source>
        <dbReference type="EMBL" id="PWG50385.1"/>
    </source>
</evidence>
<accession>A0A2U2M0L5</accession>
<dbReference type="RefSeq" id="WP_095842215.1">
    <property type="nucleotide sequence ID" value="NZ_CP062071.1"/>
</dbReference>
<dbReference type="Proteomes" id="UP000245607">
    <property type="component" value="Unassembled WGS sequence"/>
</dbReference>
<keyword evidence="1 4" id="KW-0808">Transferase</keyword>
<proteinExistence type="predicted"/>
<comment type="caution">
    <text evidence="4">The sequence shown here is derived from an EMBL/GenBank/DDBJ whole genome shotgun (WGS) entry which is preliminary data.</text>
</comment>
<dbReference type="GO" id="GO:0016747">
    <property type="term" value="F:acyltransferase activity, transferring groups other than amino-acyl groups"/>
    <property type="evidence" value="ECO:0007669"/>
    <property type="project" value="InterPro"/>
</dbReference>